<reference evidence="3 4" key="1">
    <citation type="submission" date="2019-11" db="EMBL/GenBank/DDBJ databases">
        <title>Comparative genomics of hydrocarbon-degrading Desulfosarcina strains.</title>
        <authorList>
            <person name="Watanabe M."/>
            <person name="Kojima H."/>
            <person name="Fukui M."/>
        </authorList>
    </citation>
    <scope>NUCLEOTIDE SEQUENCE [LARGE SCALE GENOMIC DNA]</scope>
    <source>
        <strain evidence="3 4">PP31</strain>
    </source>
</reference>
<dbReference type="EMBL" id="AP021875">
    <property type="protein sequence ID" value="BBO74416.1"/>
    <property type="molecule type" value="Genomic_DNA"/>
</dbReference>
<dbReference type="Pfam" id="PF05838">
    <property type="entry name" value="Glyco_hydro_108"/>
    <property type="match status" value="1"/>
</dbReference>
<dbReference type="InterPro" id="IPR018537">
    <property type="entry name" value="Peptidoglycan-bd_3"/>
</dbReference>
<dbReference type="RefSeq" id="WP_155303454.1">
    <property type="nucleotide sequence ID" value="NZ_AP021875.1"/>
</dbReference>
<feature type="domain" description="TtsA-like Glycoside hydrolase family 108" evidence="1">
    <location>
        <begin position="10"/>
        <end position="86"/>
    </location>
</feature>
<dbReference type="OrthoDB" id="5359795at2"/>
<proteinExistence type="predicted"/>
<gene>
    <name evidence="3" type="ORF">DSCW_18330</name>
</gene>
<accession>A0A5K7YYF6</accession>
<dbReference type="Gene3D" id="1.20.141.10">
    <property type="entry name" value="Chitosanase, subunit A, domain 1"/>
    <property type="match status" value="1"/>
</dbReference>
<feature type="domain" description="Peptidoglycan binding" evidence="2">
    <location>
        <begin position="90"/>
        <end position="156"/>
    </location>
</feature>
<dbReference type="KEGG" id="dwd:DSCW_18330"/>
<dbReference type="AlphaFoldDB" id="A0A5K7YYF6"/>
<dbReference type="Pfam" id="PF09374">
    <property type="entry name" value="PG_binding_3"/>
    <property type="match status" value="1"/>
</dbReference>
<evidence type="ECO:0000259" key="1">
    <source>
        <dbReference type="Pfam" id="PF05838"/>
    </source>
</evidence>
<evidence type="ECO:0000259" key="2">
    <source>
        <dbReference type="Pfam" id="PF09374"/>
    </source>
</evidence>
<protein>
    <submittedName>
        <fullName evidence="3">Uncharacterized protein</fullName>
    </submittedName>
</protein>
<organism evidence="3 4">
    <name type="scientific">Desulfosarcina widdelii</name>
    <dbReference type="NCBI Taxonomy" id="947919"/>
    <lineage>
        <taxon>Bacteria</taxon>
        <taxon>Pseudomonadati</taxon>
        <taxon>Thermodesulfobacteriota</taxon>
        <taxon>Desulfobacteria</taxon>
        <taxon>Desulfobacterales</taxon>
        <taxon>Desulfosarcinaceae</taxon>
        <taxon>Desulfosarcina</taxon>
    </lineage>
</organism>
<dbReference type="Proteomes" id="UP000427769">
    <property type="component" value="Chromosome"/>
</dbReference>
<sequence>MPSNFGIAIEKTLAHEGGYVNDSKDPGGQTKYGISEKAYPHLSISKLTRKQAIDIYRRDYWNTPGFDQIENSGIAAKAFDLSVNIGVARTILLLQKAANRFGAGLRVDSILGPVTASAVNSFKHPQALLMALRIEAGNYYYGLGNQRFLAGWLNRLAE</sequence>
<dbReference type="InterPro" id="IPR023346">
    <property type="entry name" value="Lysozyme-like_dom_sf"/>
</dbReference>
<keyword evidence="4" id="KW-1185">Reference proteome</keyword>
<dbReference type="SUPFAM" id="SSF53955">
    <property type="entry name" value="Lysozyme-like"/>
    <property type="match status" value="1"/>
</dbReference>
<evidence type="ECO:0000313" key="3">
    <source>
        <dbReference type="EMBL" id="BBO74416.1"/>
    </source>
</evidence>
<evidence type="ECO:0000313" key="4">
    <source>
        <dbReference type="Proteomes" id="UP000427769"/>
    </source>
</evidence>
<dbReference type="InterPro" id="IPR008565">
    <property type="entry name" value="TtsA-like_GH18_dom"/>
</dbReference>
<dbReference type="CDD" id="cd13926">
    <property type="entry name" value="N-acetylmuramidase_GH108"/>
    <property type="match status" value="1"/>
</dbReference>
<name>A0A5K7YYF6_9BACT</name>